<dbReference type="AlphaFoldDB" id="A0A5C1A9V6"/>
<dbReference type="CDD" id="cd00009">
    <property type="entry name" value="AAA"/>
    <property type="match status" value="1"/>
</dbReference>
<evidence type="ECO:0000259" key="1">
    <source>
        <dbReference type="SMART" id="SM00382"/>
    </source>
</evidence>
<dbReference type="SUPFAM" id="SSF52540">
    <property type="entry name" value="P-loop containing nucleoside triphosphate hydrolases"/>
    <property type="match status" value="1"/>
</dbReference>
<dbReference type="KEGG" id="lrs:PX52LOC_03098"/>
<evidence type="ECO:0000313" key="2">
    <source>
        <dbReference type="EMBL" id="QEL16159.1"/>
    </source>
</evidence>
<dbReference type="Proteomes" id="UP000324974">
    <property type="component" value="Chromosome"/>
</dbReference>
<dbReference type="EMBL" id="CP042425">
    <property type="protein sequence ID" value="QEL16159.1"/>
    <property type="molecule type" value="Genomic_DNA"/>
</dbReference>
<dbReference type="RefSeq" id="WP_149110919.1">
    <property type="nucleotide sequence ID" value="NZ_CP042425.1"/>
</dbReference>
<dbReference type="Pfam" id="PF09365">
    <property type="entry name" value="DUF2461"/>
    <property type="match status" value="1"/>
</dbReference>
<dbReference type="GO" id="GO:0016887">
    <property type="term" value="F:ATP hydrolysis activity"/>
    <property type="evidence" value="ECO:0007669"/>
    <property type="project" value="InterPro"/>
</dbReference>
<reference evidence="3" key="1">
    <citation type="submission" date="2019-08" db="EMBL/GenBank/DDBJ databases">
        <title>Limnoglobus roseus gen. nov., sp. nov., a novel freshwater planctomycete with a giant genome from the family Gemmataceae.</title>
        <authorList>
            <person name="Kulichevskaya I.S."/>
            <person name="Naumoff D.G."/>
            <person name="Miroshnikov K."/>
            <person name="Ivanova A."/>
            <person name="Philippov D.A."/>
            <person name="Hakobyan A."/>
            <person name="Rijpstra I.C."/>
            <person name="Sinninghe Damste J.S."/>
            <person name="Liesack W."/>
            <person name="Dedysh S.N."/>
        </authorList>
    </citation>
    <scope>NUCLEOTIDE SEQUENCE [LARGE SCALE GENOMIC DNA]</scope>
    <source>
        <strain evidence="3">PX52</strain>
    </source>
</reference>
<dbReference type="InterPro" id="IPR012808">
    <property type="entry name" value="CHP02453"/>
</dbReference>
<name>A0A5C1A9V6_9BACT</name>
<dbReference type="Gene3D" id="3.40.50.300">
    <property type="entry name" value="P-loop containing nucleotide triphosphate hydrolases"/>
    <property type="match status" value="1"/>
</dbReference>
<keyword evidence="3" id="KW-1185">Reference proteome</keyword>
<dbReference type="PANTHER" id="PTHR37291:SF1">
    <property type="entry name" value="TYPE IV METHYL-DIRECTED RESTRICTION ENZYME ECOKMCRB SUBUNIT"/>
    <property type="match status" value="1"/>
</dbReference>
<dbReference type="PANTHER" id="PTHR37291">
    <property type="entry name" value="5-METHYLCYTOSINE-SPECIFIC RESTRICTION ENZYME B"/>
    <property type="match status" value="1"/>
</dbReference>
<dbReference type="InterPro" id="IPR052934">
    <property type="entry name" value="Methyl-DNA_Rec/Restrict_Enz"/>
</dbReference>
<protein>
    <recommendedName>
        <fullName evidence="1">AAA+ ATPase domain-containing protein</fullName>
    </recommendedName>
</protein>
<dbReference type="InterPro" id="IPR003593">
    <property type="entry name" value="AAA+_ATPase"/>
</dbReference>
<dbReference type="SMART" id="SM00382">
    <property type="entry name" value="AAA"/>
    <property type="match status" value="1"/>
</dbReference>
<gene>
    <name evidence="2" type="ORF">PX52LOC_03098</name>
</gene>
<dbReference type="InterPro" id="IPR027417">
    <property type="entry name" value="P-loop_NTPase"/>
</dbReference>
<organism evidence="2 3">
    <name type="scientific">Limnoglobus roseus</name>
    <dbReference type="NCBI Taxonomy" id="2598579"/>
    <lineage>
        <taxon>Bacteria</taxon>
        <taxon>Pseudomonadati</taxon>
        <taxon>Planctomycetota</taxon>
        <taxon>Planctomycetia</taxon>
        <taxon>Gemmatales</taxon>
        <taxon>Gemmataceae</taxon>
        <taxon>Limnoglobus</taxon>
    </lineage>
</organism>
<dbReference type="GO" id="GO:0005524">
    <property type="term" value="F:ATP binding"/>
    <property type="evidence" value="ECO:0007669"/>
    <property type="project" value="InterPro"/>
</dbReference>
<dbReference type="InterPro" id="IPR011704">
    <property type="entry name" value="ATPase_dyneun-rel_AAA"/>
</dbReference>
<feature type="domain" description="AAA+ ATPase" evidence="1">
    <location>
        <begin position="557"/>
        <end position="715"/>
    </location>
</feature>
<evidence type="ECO:0000313" key="3">
    <source>
        <dbReference type="Proteomes" id="UP000324974"/>
    </source>
</evidence>
<sequence length="819" mass="91375">MSVVHAEGSSLPLQPLLTALRAEGHSDRTVPSLDADILDTHDPQTFLDHLIAFYRRAVPQGWHEESLRRSASLLRYAVAHVLRGTDPLPQRLDRCLEPDGAYFIPGLGREFWSAVAQSLAPRTLPRWIPSVEAGARRAGLIATRTPNGSPAAFAELCDAYARLLASTPDLTATDLDDLFHRIAGMTDRELPPSVADDKPRRIESTLREIRTAVPLRKRLKDHAGTTPPLTPAAWTGLRQLDDAFPEGLDSADETTLLAEAVTQLRDRYRVHSLEVGDLLERLAAPGERPNLARAFHGFCGDSFHFLRDLAADNRREWMDAHRDRYQFAVREPMVELCEALTERYVRPILEKEYGWAIECEPRTGKALTSIVKNDYGQTTPYVPEMWLTFYPKAGPARRADAQLFARLDATGLSFGFHLGRTAREAGKRLRTAVQQHGPLLFDALAATTATALNFGDGPIKSADDLRTWAAKKTLSASQHLLPDAALLRRDDLVGEILLTFDRLLPLFAAAVDENPLPVLHRRAGRPEAKAVFDDESFQTSTLLSDVWLDRVRGLLKSKKQLILRGVSGTGKTHVAKSLARLLTRDRADAVRFVQFHPGYSYEEFVERPTDAEGSVRDGVLLGCAAEANRRPAETFVLLIDELTRANLPRVFGELLYLLEYRGEAVTLPYSKRTFRLPSNLLILATANPGDPTADTLDQPLRRRFAFMDMPPDAALLARWFAAHPPADPDPTFGPRLLKFFEQLNARIARDCGKEWQLGHTPFMIPDLTRDKLATVWKHHVTPLLDASRGSADLLASFDLDRWFGSEKRPIAPPEALPPF</sequence>
<dbReference type="OrthoDB" id="9781481at2"/>
<proteinExistence type="predicted"/>
<accession>A0A5C1A9V6</accession>
<dbReference type="Pfam" id="PF07728">
    <property type="entry name" value="AAA_5"/>
    <property type="match status" value="1"/>
</dbReference>